<organism evidence="2 3">
    <name type="scientific">Puccinia sorghi</name>
    <dbReference type="NCBI Taxonomy" id="27349"/>
    <lineage>
        <taxon>Eukaryota</taxon>
        <taxon>Fungi</taxon>
        <taxon>Dikarya</taxon>
        <taxon>Basidiomycota</taxon>
        <taxon>Pucciniomycotina</taxon>
        <taxon>Pucciniomycetes</taxon>
        <taxon>Pucciniales</taxon>
        <taxon>Pucciniaceae</taxon>
        <taxon>Puccinia</taxon>
    </lineage>
</organism>
<dbReference type="STRING" id="27349.A0A0L6UJT1"/>
<reference evidence="2 3" key="1">
    <citation type="submission" date="2015-08" db="EMBL/GenBank/DDBJ databases">
        <title>Next Generation Sequencing and Analysis of the Genome of Puccinia sorghi L Schw, the Causal Agent of Maize Common Rust.</title>
        <authorList>
            <person name="Rochi L."/>
            <person name="Burguener G."/>
            <person name="Darino M."/>
            <person name="Turjanski A."/>
            <person name="Kreff E."/>
            <person name="Dieguez M.J."/>
            <person name="Sacco F."/>
        </authorList>
    </citation>
    <scope>NUCLEOTIDE SEQUENCE [LARGE SCALE GENOMIC DNA]</scope>
    <source>
        <strain evidence="2 3">RO10H11247</strain>
    </source>
</reference>
<comment type="caution">
    <text evidence="2">The sequence shown here is derived from an EMBL/GenBank/DDBJ whole genome shotgun (WGS) entry which is preliminary data.</text>
</comment>
<evidence type="ECO:0000313" key="3">
    <source>
        <dbReference type="Proteomes" id="UP000037035"/>
    </source>
</evidence>
<feature type="region of interest" description="Disordered" evidence="1">
    <location>
        <begin position="911"/>
        <end position="944"/>
    </location>
</feature>
<dbReference type="Proteomes" id="UP000037035">
    <property type="component" value="Unassembled WGS sequence"/>
</dbReference>
<dbReference type="OrthoDB" id="10255632at2759"/>
<accession>A0A0L6UJT1</accession>
<dbReference type="AlphaFoldDB" id="A0A0L6UJT1"/>
<feature type="compositionally biased region" description="Low complexity" evidence="1">
    <location>
        <begin position="920"/>
        <end position="935"/>
    </location>
</feature>
<proteinExistence type="predicted"/>
<protein>
    <submittedName>
        <fullName evidence="2">Uncharacterized protein</fullName>
    </submittedName>
</protein>
<gene>
    <name evidence="2" type="ORF">VP01_540g7</name>
</gene>
<feature type="region of interest" description="Disordered" evidence="1">
    <location>
        <begin position="711"/>
        <end position="774"/>
    </location>
</feature>
<evidence type="ECO:0000256" key="1">
    <source>
        <dbReference type="SAM" id="MobiDB-lite"/>
    </source>
</evidence>
<sequence>MLQLSGLKDSQPECFRKTSFKTVNNSLSKVSSIQQTGWKAEPAFADPSGPHLKNYHSDRGRILSVPDCHLEEALDAINKGYMAVQTLRKLISNSVFTNKSFDIERAGPALVNHAVELRLLLKCYDCSMSFLTPKGKNEETPPDLDNVAVLVLAGGAQGFQAFLNGNTGTMVAVSPLKKLNFGRIAVLLIIKKIVGADQGCYSAMLRASSLWEDLLEPRLLFQLRKSSPTDTSMNQARETSPHRITDAVSDARIFFTQIVQTFSSKETPDGNCVDQSSIKPVQFYTLLLETTHDQSRVTPDGQPPRKTTLSMNKLADCCLRPLLLSPHLIFTRRLQKTLICDCSQCHPDKEASHQLDKCPLTIAALAHQRTMMSREQSQKMNIMVNRLRRVCTRALRNATPNEGSHSANNVLAASASVSKAIVDFWLKDVELQADTTHNPVSDPAIVSMMITGTTETLIALSESLLLVDSPDSHCKALQYLSRCAPILHLLPEPDGSVIRCLTSTYCNTSVALYQADKIAMAINFTRFQQDGVSTTTQMGKLKFSRNNILNVGNSLLYAIFRQINHNLVRRTFRQSYLTPKMISLPLERADDPSGLDMVHSMLCQVFSTQKLGTQATVAVNAVWPSKQFLTTVLRSINQYPILFDGRTLVRLMEWHVGKNPHAKSRLTFQILKQLLVDISELDQYTFSGQGDGFKPYRRSRYLRYLLDPRPFGRTSLPPNQIPEEQSKPRPPLRTRTALVQPGQTTNVLSTPPNKRPDPSNSMRTPEQQVSSKSSRFLFTSIKNKVISKNGVTNLLPLNECKCFAQHLMLFTHVLGAHGSVSQNLRLLRFMQDAGPSENLASAHNGKHFKSYVSTMKRIYTVKSITLLARYSRMPSARASSPCFTPGVSQKLITRRARIRTESDQKRLSIMTFPTPGIPPSCRSSSLAASRRLQSSTTSEDRPRT</sequence>
<feature type="compositionally biased region" description="Polar residues" evidence="1">
    <location>
        <begin position="741"/>
        <end position="774"/>
    </location>
</feature>
<name>A0A0L6UJT1_9BASI</name>
<keyword evidence="3" id="KW-1185">Reference proteome</keyword>
<evidence type="ECO:0000313" key="2">
    <source>
        <dbReference type="EMBL" id="KNZ48794.1"/>
    </source>
</evidence>
<dbReference type="EMBL" id="LAVV01010620">
    <property type="protein sequence ID" value="KNZ48794.1"/>
    <property type="molecule type" value="Genomic_DNA"/>
</dbReference>
<dbReference type="VEuPathDB" id="FungiDB:VP01_540g7"/>